<proteinExistence type="predicted"/>
<keyword evidence="3" id="KW-1185">Reference proteome</keyword>
<evidence type="ECO:0000313" key="3">
    <source>
        <dbReference type="Proteomes" id="UP000516421"/>
    </source>
</evidence>
<reference evidence="2 3" key="1">
    <citation type="submission" date="2020-09" db="EMBL/GenBank/DDBJ databases">
        <title>Investigation of environmental microbe.</title>
        <authorList>
            <person name="Ou Y."/>
            <person name="Kang Q."/>
        </authorList>
    </citation>
    <scope>NUCLEOTIDE SEQUENCE [LARGE SCALE GENOMIC DNA]</scope>
    <source>
        <strain evidence="2 3">KJZ-9</strain>
    </source>
</reference>
<dbReference type="Proteomes" id="UP000516421">
    <property type="component" value="Chromosome"/>
</dbReference>
<dbReference type="Pfam" id="PF10592">
    <property type="entry name" value="AIPR"/>
    <property type="match status" value="1"/>
</dbReference>
<evidence type="ECO:0000259" key="1">
    <source>
        <dbReference type="Pfam" id="PF10592"/>
    </source>
</evidence>
<organism evidence="2 3">
    <name type="scientific">Rothia amarae</name>
    <dbReference type="NCBI Taxonomy" id="169480"/>
    <lineage>
        <taxon>Bacteria</taxon>
        <taxon>Bacillati</taxon>
        <taxon>Actinomycetota</taxon>
        <taxon>Actinomycetes</taxon>
        <taxon>Micrococcales</taxon>
        <taxon>Micrococcaceae</taxon>
        <taxon>Rothia</taxon>
    </lineage>
</organism>
<dbReference type="EMBL" id="CP061538">
    <property type="protein sequence ID" value="QNV40886.1"/>
    <property type="molecule type" value="Genomic_DNA"/>
</dbReference>
<dbReference type="InterPro" id="IPR018891">
    <property type="entry name" value="AIPR_C"/>
</dbReference>
<protein>
    <submittedName>
        <fullName evidence="2">AIPR family protein</fullName>
    </submittedName>
</protein>
<gene>
    <name evidence="2" type="ORF">IDM48_05790</name>
</gene>
<name>A0A7H2BMJ0_9MICC</name>
<accession>A0A7H2BMJ0</accession>
<dbReference type="KEGG" id="rama:IDM48_05790"/>
<dbReference type="RefSeq" id="WP_190618537.1">
    <property type="nucleotide sequence ID" value="NZ_CP061538.1"/>
</dbReference>
<dbReference type="AlphaFoldDB" id="A0A7H2BMJ0"/>
<evidence type="ECO:0000313" key="2">
    <source>
        <dbReference type="EMBL" id="QNV40886.1"/>
    </source>
</evidence>
<feature type="domain" description="Abortive phage infection protein C-terminal" evidence="1">
    <location>
        <begin position="242"/>
        <end position="461"/>
    </location>
</feature>
<sequence>MSQSNFWNYFNSRDELLKNKNKHIRWNALGLIAAEMRSDVDDILQFANEYLTDHSNDHKCDLVFFDNDYNKLVIVQSYYSPNGNANDEANSNKASDMVVASSWLLDGNLQTTTDKLENLAKEAREKIRNGEIQEIELWYVHNFKASVNVQHFLDEAKRNTDSLLREVYSKSDINVRAIEIDRSQLEKDYERLQSSILVSDENEFMIAGGFELINDSKWKSFITAVSLEELKAFWQKYKLDLLAPNIRNFLGIRKSQNNINFGIQRTLEQQPENFAIYNNGITVLVNDYEVNEDNKKILIRGAGIVNGGQTTGSIGSYEDNFTVDGNVIVRFIKSTDNNILDNIIKYNNTQNVVKPADFRSNDEIQKNLRKQFEETYSEENIIYNGARRGDAIRRNREIVEKTLDDKLVAQSLVSFHGDPNLAYNRYKFIWENEENYRRYFKEITARHILFTCGLLKSIEETKNALSNKGVEGRTEQEEKAYGFLVNRGSQVLLATAISNSLESILGSKIHDKKALHFDINICKTISDSVDLWTPIVQNSMNFYDLLLIDKAVRISSRENVKIALENFDRSYSTLVGLRRDDMVGDDFIKAVKVN</sequence>